<evidence type="ECO:0000313" key="3">
    <source>
        <dbReference type="Proteomes" id="UP000054771"/>
    </source>
</evidence>
<name>A0A0U4ZYF3_ASPCI</name>
<protein>
    <recommendedName>
        <fullName evidence="4">ShKT domain-containing protein</fullName>
    </recommendedName>
</protein>
<proteinExistence type="predicted"/>
<feature type="signal peptide" evidence="1">
    <location>
        <begin position="1"/>
        <end position="22"/>
    </location>
</feature>
<dbReference type="EMBL" id="CDMC01000006">
    <property type="protein sequence ID" value="CEN61017.1"/>
    <property type="molecule type" value="Genomic_DNA"/>
</dbReference>
<organism evidence="2 3">
    <name type="scientific">Aspergillus calidoustus</name>
    <dbReference type="NCBI Taxonomy" id="454130"/>
    <lineage>
        <taxon>Eukaryota</taxon>
        <taxon>Fungi</taxon>
        <taxon>Dikarya</taxon>
        <taxon>Ascomycota</taxon>
        <taxon>Pezizomycotina</taxon>
        <taxon>Eurotiomycetes</taxon>
        <taxon>Eurotiomycetidae</taxon>
        <taxon>Eurotiales</taxon>
        <taxon>Aspergillaceae</taxon>
        <taxon>Aspergillus</taxon>
        <taxon>Aspergillus subgen. Nidulantes</taxon>
    </lineage>
</organism>
<evidence type="ECO:0000313" key="2">
    <source>
        <dbReference type="EMBL" id="CEN61017.1"/>
    </source>
</evidence>
<evidence type="ECO:0008006" key="4">
    <source>
        <dbReference type="Google" id="ProtNLM"/>
    </source>
</evidence>
<keyword evidence="3" id="KW-1185">Reference proteome</keyword>
<dbReference type="Proteomes" id="UP000054771">
    <property type="component" value="Unassembled WGS sequence"/>
</dbReference>
<reference evidence="3" key="1">
    <citation type="journal article" date="2016" name="Genome Announc.">
        <title>Draft genome sequences of fungus Aspergillus calidoustus.</title>
        <authorList>
            <person name="Horn F."/>
            <person name="Linde J."/>
            <person name="Mattern D.J."/>
            <person name="Walther G."/>
            <person name="Guthke R."/>
            <person name="Scherlach K."/>
            <person name="Martin K."/>
            <person name="Brakhage A.A."/>
            <person name="Petzke L."/>
            <person name="Valiante V."/>
        </authorList>
    </citation>
    <scope>NUCLEOTIDE SEQUENCE [LARGE SCALE GENOMIC DNA]</scope>
    <source>
        <strain evidence="3">SF006504</strain>
    </source>
</reference>
<evidence type="ECO:0000256" key="1">
    <source>
        <dbReference type="SAM" id="SignalP"/>
    </source>
</evidence>
<accession>A0A0U4ZYF3</accession>
<sequence length="87" mass="9689">MNIKIRLLRLLTMLPLAMVVSAGPVPVNESPSGEVEARACVWGTWAECHDYFIKTCPLTCSSGRPEERLRCTSQCINDATSNCQEWC</sequence>
<dbReference type="AlphaFoldDB" id="A0A0U4ZYF3"/>
<gene>
    <name evidence="2" type="ORF">ASPCAL07686</name>
</gene>
<keyword evidence="1" id="KW-0732">Signal</keyword>
<feature type="chain" id="PRO_5006854812" description="ShKT domain-containing protein" evidence="1">
    <location>
        <begin position="23"/>
        <end position="87"/>
    </location>
</feature>